<comment type="pathway">
    <text evidence="2 8">Amino-acid biosynthesis; L-tryptophan biosynthesis; L-tryptophan from chorismate: step 4/5.</text>
</comment>
<evidence type="ECO:0000256" key="5">
    <source>
        <dbReference type="ARBA" id="ARBA00022822"/>
    </source>
</evidence>
<dbReference type="PANTHER" id="PTHR22854:SF2">
    <property type="entry name" value="INDOLE-3-GLYCEROL-PHOSPHATE SYNTHASE"/>
    <property type="match status" value="1"/>
</dbReference>
<dbReference type="InterPro" id="IPR045186">
    <property type="entry name" value="Indole-3-glycerol_P_synth"/>
</dbReference>
<accession>A0A2Z4ACA5</accession>
<protein>
    <recommendedName>
        <fullName evidence="8">Indole-3-glycerol phosphate synthase</fullName>
        <shortName evidence="8">IGPS</shortName>
        <ecNumber evidence="8">4.1.1.48</ecNumber>
    </recommendedName>
</protein>
<reference evidence="10 11" key="1">
    <citation type="submission" date="2018-06" db="EMBL/GenBank/DDBJ databases">
        <title>Draft Genome Sequence of a Novel Marine Bacterium Related to the Verrucomicrobia.</title>
        <authorList>
            <person name="Vosseberg J."/>
            <person name="Martijn J."/>
            <person name="Ettema T.J.G."/>
        </authorList>
    </citation>
    <scope>NUCLEOTIDE SEQUENCE [LARGE SCALE GENOMIC DNA]</scope>
    <source>
        <strain evidence="10">TARA_B100001123</strain>
    </source>
</reference>
<dbReference type="EMBL" id="CP029803">
    <property type="protein sequence ID" value="AWT59581.1"/>
    <property type="molecule type" value="Genomic_DNA"/>
</dbReference>
<comment type="similarity">
    <text evidence="8">Belongs to the TrpC family.</text>
</comment>
<keyword evidence="7 8" id="KW-0456">Lyase</keyword>
<dbReference type="EC" id="4.1.1.48" evidence="8"/>
<dbReference type="NCBIfam" id="NF001377">
    <property type="entry name" value="PRK00278.2-4"/>
    <property type="match status" value="1"/>
</dbReference>
<dbReference type="InterPro" id="IPR013785">
    <property type="entry name" value="Aldolase_TIM"/>
</dbReference>
<evidence type="ECO:0000256" key="2">
    <source>
        <dbReference type="ARBA" id="ARBA00004696"/>
    </source>
</evidence>
<dbReference type="AlphaFoldDB" id="A0A2Z4ACA5"/>
<comment type="catalytic activity">
    <reaction evidence="1 8">
        <text>1-(2-carboxyphenylamino)-1-deoxy-D-ribulose 5-phosphate + H(+) = (1S,2R)-1-C-(indol-3-yl)glycerol 3-phosphate + CO2 + H2O</text>
        <dbReference type="Rhea" id="RHEA:23476"/>
        <dbReference type="ChEBI" id="CHEBI:15377"/>
        <dbReference type="ChEBI" id="CHEBI:15378"/>
        <dbReference type="ChEBI" id="CHEBI:16526"/>
        <dbReference type="ChEBI" id="CHEBI:58613"/>
        <dbReference type="ChEBI" id="CHEBI:58866"/>
        <dbReference type="EC" id="4.1.1.48"/>
    </reaction>
</comment>
<keyword evidence="6 8" id="KW-0057">Aromatic amino acid biosynthesis</keyword>
<proteinExistence type="inferred from homology"/>
<evidence type="ECO:0000313" key="10">
    <source>
        <dbReference type="EMBL" id="AWT59581.1"/>
    </source>
</evidence>
<dbReference type="GO" id="GO:0004425">
    <property type="term" value="F:indole-3-glycerol-phosphate synthase activity"/>
    <property type="evidence" value="ECO:0007669"/>
    <property type="project" value="UniProtKB-UniRule"/>
</dbReference>
<dbReference type="HAMAP" id="MF_00134_B">
    <property type="entry name" value="IGPS_B"/>
    <property type="match status" value="1"/>
</dbReference>
<dbReference type="GO" id="GO:0000162">
    <property type="term" value="P:L-tryptophan biosynthetic process"/>
    <property type="evidence" value="ECO:0007669"/>
    <property type="project" value="UniProtKB-UniRule"/>
</dbReference>
<keyword evidence="5 8" id="KW-0822">Tryptophan biosynthesis</keyword>
<evidence type="ECO:0000256" key="4">
    <source>
        <dbReference type="ARBA" id="ARBA00022793"/>
    </source>
</evidence>
<dbReference type="PROSITE" id="PS00614">
    <property type="entry name" value="IGPS"/>
    <property type="match status" value="1"/>
</dbReference>
<dbReference type="PANTHER" id="PTHR22854">
    <property type="entry name" value="TRYPTOPHAN BIOSYNTHESIS PROTEIN"/>
    <property type="match status" value="1"/>
</dbReference>
<sequence>MDKLDEIMKWKRDELSGRIRHVKERELSNLASVRLRGPSFRESLSDLERLSVVAEIKRKSPSAGIIAAEVESAEKARNYYNAEADAISVLTDSQFFSGSLKDLWEVNDFLQSRDDARPTLRKDFFIHPIQIVESAEAGSSAVLLIVRALSDREIQELYEAASLASLDCLFEVHNEQDLERAIRFNARIIGVNNRDLTRFETDLSVSERLIPQIPENIVSISESGILSLEDAERVRNAGADAVLIGEALMKLDEPEIFIHELHQL</sequence>
<organism evidence="10 11">
    <name type="scientific">Candidatus Moanibacter tarae</name>
    <dbReference type="NCBI Taxonomy" id="2200854"/>
    <lineage>
        <taxon>Bacteria</taxon>
        <taxon>Pseudomonadati</taxon>
        <taxon>Verrucomicrobiota</taxon>
        <taxon>Opitutia</taxon>
        <taxon>Puniceicoccales</taxon>
        <taxon>Puniceicoccales incertae sedis</taxon>
        <taxon>Candidatus Moanibacter</taxon>
    </lineage>
</organism>
<dbReference type="Proteomes" id="UP000247465">
    <property type="component" value="Chromosome"/>
</dbReference>
<evidence type="ECO:0000259" key="9">
    <source>
        <dbReference type="Pfam" id="PF00218"/>
    </source>
</evidence>
<dbReference type="Pfam" id="PF00218">
    <property type="entry name" value="IGPS"/>
    <property type="match status" value="1"/>
</dbReference>
<gene>
    <name evidence="8 10" type="primary">trpC</name>
    <name evidence="10" type="ORF">DF168_00773</name>
</gene>
<evidence type="ECO:0000313" key="11">
    <source>
        <dbReference type="Proteomes" id="UP000247465"/>
    </source>
</evidence>
<dbReference type="FunFam" id="3.20.20.70:FF:000024">
    <property type="entry name" value="Indole-3-glycerol phosphate synthase"/>
    <property type="match status" value="1"/>
</dbReference>
<dbReference type="SUPFAM" id="SSF51366">
    <property type="entry name" value="Ribulose-phoshate binding barrel"/>
    <property type="match status" value="1"/>
</dbReference>
<name>A0A2Z4ACA5_9BACT</name>
<evidence type="ECO:0000256" key="1">
    <source>
        <dbReference type="ARBA" id="ARBA00001633"/>
    </source>
</evidence>
<evidence type="ECO:0000256" key="3">
    <source>
        <dbReference type="ARBA" id="ARBA00022605"/>
    </source>
</evidence>
<dbReference type="InterPro" id="IPR001468">
    <property type="entry name" value="Indole-3-GlycerolPSynthase_CS"/>
</dbReference>
<dbReference type="Gene3D" id="3.20.20.70">
    <property type="entry name" value="Aldolase class I"/>
    <property type="match status" value="1"/>
</dbReference>
<dbReference type="KEGG" id="mtar:DF168_00773"/>
<keyword evidence="4 8" id="KW-0210">Decarboxylase</keyword>
<dbReference type="InterPro" id="IPR011060">
    <property type="entry name" value="RibuloseP-bd_barrel"/>
</dbReference>
<dbReference type="GO" id="GO:0004640">
    <property type="term" value="F:phosphoribosylanthranilate isomerase activity"/>
    <property type="evidence" value="ECO:0007669"/>
    <property type="project" value="TreeGrafter"/>
</dbReference>
<evidence type="ECO:0000256" key="7">
    <source>
        <dbReference type="ARBA" id="ARBA00023239"/>
    </source>
</evidence>
<feature type="domain" description="Indole-3-glycerol phosphate synthase" evidence="9">
    <location>
        <begin position="4"/>
        <end position="261"/>
    </location>
</feature>
<dbReference type="InterPro" id="IPR013798">
    <property type="entry name" value="Indole-3-glycerol_P_synth_dom"/>
</dbReference>
<evidence type="ECO:0000256" key="8">
    <source>
        <dbReference type="HAMAP-Rule" id="MF_00134"/>
    </source>
</evidence>
<keyword evidence="3 8" id="KW-0028">Amino-acid biosynthesis</keyword>
<dbReference type="CDD" id="cd00331">
    <property type="entry name" value="IGPS"/>
    <property type="match status" value="1"/>
</dbReference>
<dbReference type="UniPathway" id="UPA00035">
    <property type="reaction ID" value="UER00043"/>
</dbReference>
<evidence type="ECO:0000256" key="6">
    <source>
        <dbReference type="ARBA" id="ARBA00023141"/>
    </source>
</evidence>